<protein>
    <recommendedName>
        <fullName evidence="4">Secreted protein</fullName>
    </recommendedName>
</protein>
<reference evidence="2 3" key="1">
    <citation type="journal article" date="2024" name="Chem. Sci.">
        <title>Discovery of megapolipeptins by genome mining of a Burkholderiales bacteria collection.</title>
        <authorList>
            <person name="Paulo B.S."/>
            <person name="Recchia M.J.J."/>
            <person name="Lee S."/>
            <person name="Fergusson C.H."/>
            <person name="Romanowski S.B."/>
            <person name="Hernandez A."/>
            <person name="Krull N."/>
            <person name="Liu D.Y."/>
            <person name="Cavanagh H."/>
            <person name="Bos A."/>
            <person name="Gray C.A."/>
            <person name="Murphy B.T."/>
            <person name="Linington R.G."/>
            <person name="Eustaquio A.S."/>
        </authorList>
    </citation>
    <scope>NUCLEOTIDE SEQUENCE [LARGE SCALE GENOMIC DNA]</scope>
    <source>
        <strain evidence="2 3">RL21-008-BIB-B</strain>
    </source>
</reference>
<comment type="caution">
    <text evidence="2">The sequence shown here is derived from an EMBL/GenBank/DDBJ whole genome shotgun (WGS) entry which is preliminary data.</text>
</comment>
<dbReference type="Proteomes" id="UP001629214">
    <property type="component" value="Unassembled WGS sequence"/>
</dbReference>
<dbReference type="EMBL" id="JAQQFR010000010">
    <property type="protein sequence ID" value="MFL9879862.1"/>
    <property type="molecule type" value="Genomic_DNA"/>
</dbReference>
<evidence type="ECO:0000313" key="3">
    <source>
        <dbReference type="Proteomes" id="UP001629214"/>
    </source>
</evidence>
<organism evidence="2 3">
    <name type="scientific">Herbaspirillum rhizosphaerae</name>
    <dbReference type="NCBI Taxonomy" id="346179"/>
    <lineage>
        <taxon>Bacteria</taxon>
        <taxon>Pseudomonadati</taxon>
        <taxon>Pseudomonadota</taxon>
        <taxon>Betaproteobacteria</taxon>
        <taxon>Burkholderiales</taxon>
        <taxon>Oxalobacteraceae</taxon>
        <taxon>Herbaspirillum</taxon>
    </lineage>
</organism>
<feature type="chain" id="PRO_5046167221" description="Secreted protein" evidence="1">
    <location>
        <begin position="29"/>
        <end position="133"/>
    </location>
</feature>
<sequence>MKPSLSSVFSSFGSVALLATFWAGSASAQLIERHPFGYPPPAPDKPVVTTSANTCKCEVADTSGSACMIYMRTNAADWIAQNAPQTRLRSSNDGRYYDTPFALAASACAGRKVNASTVKVHWLDKKNAILEWK</sequence>
<name>A0ABW8Z9Q8_9BURK</name>
<keyword evidence="1" id="KW-0732">Signal</keyword>
<keyword evidence="3" id="KW-1185">Reference proteome</keyword>
<evidence type="ECO:0008006" key="4">
    <source>
        <dbReference type="Google" id="ProtNLM"/>
    </source>
</evidence>
<accession>A0ABW8Z9Q8</accession>
<evidence type="ECO:0000256" key="1">
    <source>
        <dbReference type="SAM" id="SignalP"/>
    </source>
</evidence>
<proteinExistence type="predicted"/>
<feature type="signal peptide" evidence="1">
    <location>
        <begin position="1"/>
        <end position="28"/>
    </location>
</feature>
<gene>
    <name evidence="2" type="ORF">PQR63_15790</name>
</gene>
<evidence type="ECO:0000313" key="2">
    <source>
        <dbReference type="EMBL" id="MFL9879862.1"/>
    </source>
</evidence>
<dbReference type="RefSeq" id="WP_408168953.1">
    <property type="nucleotide sequence ID" value="NZ_JAQQFR010000010.1"/>
</dbReference>